<dbReference type="GO" id="GO:0003677">
    <property type="term" value="F:DNA binding"/>
    <property type="evidence" value="ECO:0007669"/>
    <property type="project" value="UniProtKB-KW"/>
</dbReference>
<keyword evidence="11" id="KW-1185">Reference proteome</keyword>
<feature type="compositionally biased region" description="Polar residues" evidence="7">
    <location>
        <begin position="9"/>
        <end position="29"/>
    </location>
</feature>
<dbReference type="CDD" id="cd10017">
    <property type="entry name" value="B3_DNA"/>
    <property type="match status" value="1"/>
</dbReference>
<feature type="domain" description="TF-B3" evidence="8">
    <location>
        <begin position="161"/>
        <end position="275"/>
    </location>
</feature>
<evidence type="ECO:0000256" key="2">
    <source>
        <dbReference type="ARBA" id="ARBA00009089"/>
    </source>
</evidence>
<dbReference type="PANTHER" id="PTHR31140">
    <property type="entry name" value="B3 DOMAIN-CONTAINING TRANSCRIPTION FACTOR ABI3"/>
    <property type="match status" value="1"/>
</dbReference>
<feature type="domain" description="AP2/ERF" evidence="9">
    <location>
        <begin position="43"/>
        <end position="98"/>
    </location>
</feature>
<keyword evidence="5" id="KW-0804">Transcription</keyword>
<protein>
    <submittedName>
        <fullName evidence="10">Uncharacterized protein</fullName>
    </submittedName>
</protein>
<dbReference type="GO" id="GO:0003700">
    <property type="term" value="F:DNA-binding transcription factor activity"/>
    <property type="evidence" value="ECO:0007669"/>
    <property type="project" value="InterPro"/>
</dbReference>
<dbReference type="Pfam" id="PF00847">
    <property type="entry name" value="AP2"/>
    <property type="match status" value="1"/>
</dbReference>
<dbReference type="PRINTS" id="PR00367">
    <property type="entry name" value="ETHRSPELEMNT"/>
</dbReference>
<comment type="subcellular location">
    <subcellularLocation>
        <location evidence="1">Nucleus</location>
    </subcellularLocation>
</comment>
<dbReference type="InterPro" id="IPR016177">
    <property type="entry name" value="DNA-bd_dom_sf"/>
</dbReference>
<proteinExistence type="inferred from homology"/>
<gene>
    <name evidence="10" type="ORF">GH714_038127</name>
</gene>
<evidence type="ECO:0000313" key="10">
    <source>
        <dbReference type="EMBL" id="KAF2315083.1"/>
    </source>
</evidence>
<evidence type="ECO:0000259" key="9">
    <source>
        <dbReference type="PROSITE" id="PS51032"/>
    </source>
</evidence>
<dbReference type="InterPro" id="IPR036955">
    <property type="entry name" value="AP2/ERF_dom_sf"/>
</dbReference>
<comment type="similarity">
    <text evidence="2">Belongs to the AP2/ERF transcription factor family. RAV subfamily.</text>
</comment>
<dbReference type="SUPFAM" id="SSF54171">
    <property type="entry name" value="DNA-binding domain"/>
    <property type="match status" value="1"/>
</dbReference>
<dbReference type="Pfam" id="PF02362">
    <property type="entry name" value="B3"/>
    <property type="match status" value="1"/>
</dbReference>
<evidence type="ECO:0000256" key="3">
    <source>
        <dbReference type="ARBA" id="ARBA00023015"/>
    </source>
</evidence>
<evidence type="ECO:0000256" key="4">
    <source>
        <dbReference type="ARBA" id="ARBA00023125"/>
    </source>
</evidence>
<evidence type="ECO:0000259" key="8">
    <source>
        <dbReference type="PROSITE" id="PS50863"/>
    </source>
</evidence>
<keyword evidence="4" id="KW-0238">DNA-binding</keyword>
<dbReference type="SMART" id="SM00380">
    <property type="entry name" value="AP2"/>
    <property type="match status" value="1"/>
</dbReference>
<dbReference type="SMART" id="SM01019">
    <property type="entry name" value="B3"/>
    <property type="match status" value="1"/>
</dbReference>
<keyword evidence="3" id="KW-0805">Transcription regulation</keyword>
<evidence type="ECO:0000256" key="5">
    <source>
        <dbReference type="ARBA" id="ARBA00023163"/>
    </source>
</evidence>
<evidence type="ECO:0000256" key="6">
    <source>
        <dbReference type="ARBA" id="ARBA00023242"/>
    </source>
</evidence>
<sequence length="330" mass="38663">MEVERNSDSRVSTTMESSNMNIISTNQQSTEHDSSSGRGTSSKFRGVIWLRSGKWGTRIAFKYKAYWLGTYDMEEEAAMAYDRAAIKLQRSDAPLNFPMTIYTVQETKFQSRYSNEEILDMIKDKTYLSKFSNYLANQSLLREYAANNPANQQGISYQMLFRKELTQTDVTHIKGFHIPKEHAMEYFPPLAGVNSSGGVESGNKSIELTFFDRHCRPWTFRYSYWKSTQTFVFTKGWRHFLKMNNLKPKDCVFFYRCEHQREAKGRVFYMIDAQRGNMEINAVTWNIQKETYAKKRTNHEVDGEDKEPDNGVKLFGVQISKRRPNYKLFF</sequence>
<dbReference type="CDD" id="cd00018">
    <property type="entry name" value="AP2"/>
    <property type="match status" value="1"/>
</dbReference>
<dbReference type="GO" id="GO:0005634">
    <property type="term" value="C:nucleus"/>
    <property type="evidence" value="ECO:0007669"/>
    <property type="project" value="UniProtKB-SubCell"/>
</dbReference>
<feature type="region of interest" description="Disordered" evidence="7">
    <location>
        <begin position="1"/>
        <end position="41"/>
    </location>
</feature>
<dbReference type="InterPro" id="IPR003340">
    <property type="entry name" value="B3_DNA-bd"/>
</dbReference>
<dbReference type="PROSITE" id="PS50863">
    <property type="entry name" value="B3"/>
    <property type="match status" value="1"/>
</dbReference>
<dbReference type="PROSITE" id="PS51032">
    <property type="entry name" value="AP2_ERF"/>
    <property type="match status" value="1"/>
</dbReference>
<dbReference type="InterPro" id="IPR044800">
    <property type="entry name" value="LEC2-like"/>
</dbReference>
<dbReference type="InterPro" id="IPR001471">
    <property type="entry name" value="AP2/ERF_dom"/>
</dbReference>
<evidence type="ECO:0000313" key="11">
    <source>
        <dbReference type="Proteomes" id="UP000467840"/>
    </source>
</evidence>
<dbReference type="AlphaFoldDB" id="A0A6A6MSC1"/>
<dbReference type="Gene3D" id="2.40.330.10">
    <property type="entry name" value="DNA-binding pseudobarrel domain"/>
    <property type="match status" value="1"/>
</dbReference>
<dbReference type="EMBL" id="JAAGAX010000005">
    <property type="protein sequence ID" value="KAF2315083.1"/>
    <property type="molecule type" value="Genomic_DNA"/>
</dbReference>
<organism evidence="10 11">
    <name type="scientific">Hevea brasiliensis</name>
    <name type="common">Para rubber tree</name>
    <name type="synonym">Siphonia brasiliensis</name>
    <dbReference type="NCBI Taxonomy" id="3981"/>
    <lineage>
        <taxon>Eukaryota</taxon>
        <taxon>Viridiplantae</taxon>
        <taxon>Streptophyta</taxon>
        <taxon>Embryophyta</taxon>
        <taxon>Tracheophyta</taxon>
        <taxon>Spermatophyta</taxon>
        <taxon>Magnoliopsida</taxon>
        <taxon>eudicotyledons</taxon>
        <taxon>Gunneridae</taxon>
        <taxon>Pentapetalae</taxon>
        <taxon>rosids</taxon>
        <taxon>fabids</taxon>
        <taxon>Malpighiales</taxon>
        <taxon>Euphorbiaceae</taxon>
        <taxon>Crotonoideae</taxon>
        <taxon>Micrandreae</taxon>
        <taxon>Hevea</taxon>
    </lineage>
</organism>
<keyword evidence="6" id="KW-0539">Nucleus</keyword>
<name>A0A6A6MSC1_HEVBR</name>
<accession>A0A6A6MSC1</accession>
<dbReference type="PANTHER" id="PTHR31140:SF60">
    <property type="entry name" value="TF-B3 DOMAIN-CONTAINING PROTEIN"/>
    <property type="match status" value="1"/>
</dbReference>
<reference evidence="10 11" key="1">
    <citation type="journal article" date="2020" name="Mol. Plant">
        <title>The Chromosome-Based Rubber Tree Genome Provides New Insights into Spurge Genome Evolution and Rubber Biosynthesis.</title>
        <authorList>
            <person name="Liu J."/>
            <person name="Shi C."/>
            <person name="Shi C.C."/>
            <person name="Li W."/>
            <person name="Zhang Q.J."/>
            <person name="Zhang Y."/>
            <person name="Li K."/>
            <person name="Lu H.F."/>
            <person name="Shi C."/>
            <person name="Zhu S.T."/>
            <person name="Xiao Z.Y."/>
            <person name="Nan H."/>
            <person name="Yue Y."/>
            <person name="Zhu X.G."/>
            <person name="Wu Y."/>
            <person name="Hong X.N."/>
            <person name="Fan G.Y."/>
            <person name="Tong Y."/>
            <person name="Zhang D."/>
            <person name="Mao C.L."/>
            <person name="Liu Y.L."/>
            <person name="Hao S.J."/>
            <person name="Liu W.Q."/>
            <person name="Lv M.Q."/>
            <person name="Zhang H.B."/>
            <person name="Liu Y."/>
            <person name="Hu-Tang G.R."/>
            <person name="Wang J.P."/>
            <person name="Wang J.H."/>
            <person name="Sun Y.H."/>
            <person name="Ni S.B."/>
            <person name="Chen W.B."/>
            <person name="Zhang X.C."/>
            <person name="Jiao Y.N."/>
            <person name="Eichler E.E."/>
            <person name="Li G.H."/>
            <person name="Liu X."/>
            <person name="Gao L.Z."/>
        </authorList>
    </citation>
    <scope>NUCLEOTIDE SEQUENCE [LARGE SCALE GENOMIC DNA]</scope>
    <source>
        <strain evidence="11">cv. GT1</strain>
        <tissue evidence="10">Leaf</tissue>
    </source>
</reference>
<dbReference type="Gene3D" id="3.30.730.10">
    <property type="entry name" value="AP2/ERF domain"/>
    <property type="match status" value="1"/>
</dbReference>
<dbReference type="SUPFAM" id="SSF101936">
    <property type="entry name" value="DNA-binding pseudobarrel domain"/>
    <property type="match status" value="1"/>
</dbReference>
<evidence type="ECO:0000256" key="1">
    <source>
        <dbReference type="ARBA" id="ARBA00004123"/>
    </source>
</evidence>
<comment type="caution">
    <text evidence="10">The sequence shown here is derived from an EMBL/GenBank/DDBJ whole genome shotgun (WGS) entry which is preliminary data.</text>
</comment>
<evidence type="ECO:0000256" key="7">
    <source>
        <dbReference type="SAM" id="MobiDB-lite"/>
    </source>
</evidence>
<dbReference type="Proteomes" id="UP000467840">
    <property type="component" value="Chromosome 15"/>
</dbReference>
<dbReference type="InterPro" id="IPR015300">
    <property type="entry name" value="DNA-bd_pseudobarrel_sf"/>
</dbReference>